<dbReference type="AlphaFoldDB" id="A0A3L9LB05"/>
<name>A0A3L9LB05_9MICC</name>
<organism evidence="2 3">
    <name type="scientific">Kocuria tytonicola</name>
    <dbReference type="NCBI Taxonomy" id="2055946"/>
    <lineage>
        <taxon>Bacteria</taxon>
        <taxon>Bacillati</taxon>
        <taxon>Actinomycetota</taxon>
        <taxon>Actinomycetes</taxon>
        <taxon>Micrococcales</taxon>
        <taxon>Micrococcaceae</taxon>
        <taxon>Kocuria</taxon>
    </lineage>
</organism>
<dbReference type="GO" id="GO:0005737">
    <property type="term" value="C:cytoplasm"/>
    <property type="evidence" value="ECO:0007669"/>
    <property type="project" value="TreeGrafter"/>
</dbReference>
<dbReference type="Proteomes" id="UP000277871">
    <property type="component" value="Unassembled WGS sequence"/>
</dbReference>
<dbReference type="GO" id="GO:0016853">
    <property type="term" value="F:isomerase activity"/>
    <property type="evidence" value="ECO:0007669"/>
    <property type="project" value="TreeGrafter"/>
</dbReference>
<dbReference type="PANTHER" id="PTHR13774:SF32">
    <property type="entry name" value="ANTISENSE-ENHANCING SEQUENCE 1"/>
    <property type="match status" value="1"/>
</dbReference>
<dbReference type="EMBL" id="RDEX01000001">
    <property type="protein sequence ID" value="RLY94277.1"/>
    <property type="molecule type" value="Genomic_DNA"/>
</dbReference>
<evidence type="ECO:0000313" key="2">
    <source>
        <dbReference type="EMBL" id="RLY94277.1"/>
    </source>
</evidence>
<evidence type="ECO:0000313" key="3">
    <source>
        <dbReference type="Proteomes" id="UP000277871"/>
    </source>
</evidence>
<protein>
    <submittedName>
        <fullName evidence="2">PhzF family phenazine biosynthesis protein</fullName>
    </submittedName>
</protein>
<dbReference type="PIRSF" id="PIRSF016184">
    <property type="entry name" value="PhzC_PhzF"/>
    <property type="match status" value="1"/>
</dbReference>
<dbReference type="RefSeq" id="WP_121864189.1">
    <property type="nucleotide sequence ID" value="NZ_RDEX01000001.1"/>
</dbReference>
<proteinExistence type="predicted"/>
<sequence length="285" mass="30133">MTSLPRHRPFAQVDVFSAEPCRGNPVAVVLDGSDLTDEQMARFARWTNLSETTFVLPPTSPDADYRLRIFTPDRELPFAGHPTLGSARAWLAAGNSPHAPVLVQECAAGLVRIHPSPDDDAALAFEAPPTLRSGDLAPEVLEAVTTALGLRPEQVLAHQWVDNGPGWAAVLLGSAEEVLAVEPDLTALNGHKVGVVGPAPEGAEHHYEVRAFVSGTPGCEDPVTGSLNAGLAQWLLRTGRAPQTYTARQGTRMGRRGMVHVSTDTTGTVRVGGSCTVCVTGSVTL</sequence>
<dbReference type="InterPro" id="IPR003719">
    <property type="entry name" value="Phenazine_PhzF-like"/>
</dbReference>
<feature type="active site" evidence="1">
    <location>
        <position position="51"/>
    </location>
</feature>
<comment type="caution">
    <text evidence="2">The sequence shown here is derived from an EMBL/GenBank/DDBJ whole genome shotgun (WGS) entry which is preliminary data.</text>
</comment>
<keyword evidence="3" id="KW-1185">Reference proteome</keyword>
<dbReference type="Gene3D" id="3.10.310.10">
    <property type="entry name" value="Diaminopimelate Epimerase, Chain A, domain 1"/>
    <property type="match status" value="2"/>
</dbReference>
<evidence type="ECO:0000256" key="1">
    <source>
        <dbReference type="PIRSR" id="PIRSR016184-1"/>
    </source>
</evidence>
<accession>A0A3L9LB05</accession>
<gene>
    <name evidence="2" type="ORF">EAE32_03465</name>
</gene>
<reference evidence="2 3" key="1">
    <citation type="submission" date="2018-10" db="EMBL/GenBank/DDBJ databases">
        <title>Kocuria tytonicola, new bacteria from the preen glands of American barn owls (Tyto furcata).</title>
        <authorList>
            <person name="Braun M.S."/>
            <person name="Wang E."/>
            <person name="Zimmermann S."/>
            <person name="Boutin S."/>
            <person name="Wagner H."/>
            <person name="Wink M."/>
        </authorList>
    </citation>
    <scope>NUCLEOTIDE SEQUENCE [LARGE SCALE GENOMIC DNA]</scope>
    <source>
        <strain evidence="2 3">473</strain>
    </source>
</reference>
<dbReference type="NCBIfam" id="TIGR00654">
    <property type="entry name" value="PhzF_family"/>
    <property type="match status" value="1"/>
</dbReference>
<dbReference type="SUPFAM" id="SSF54506">
    <property type="entry name" value="Diaminopimelate epimerase-like"/>
    <property type="match status" value="1"/>
</dbReference>
<dbReference type="Pfam" id="PF02567">
    <property type="entry name" value="PhzC-PhzF"/>
    <property type="match status" value="1"/>
</dbReference>
<dbReference type="PANTHER" id="PTHR13774">
    <property type="entry name" value="PHENAZINE BIOSYNTHESIS PROTEIN"/>
    <property type="match status" value="1"/>
</dbReference>